<dbReference type="EMBL" id="JAESVN010000012">
    <property type="protein sequence ID" value="MBL4919067.1"/>
    <property type="molecule type" value="Genomic_DNA"/>
</dbReference>
<dbReference type="NCBIfam" id="TIGR03347">
    <property type="entry name" value="VI_chp_1"/>
    <property type="match status" value="1"/>
</dbReference>
<dbReference type="RefSeq" id="WP_202690048.1">
    <property type="nucleotide sequence ID" value="NZ_JAESVN010000012.1"/>
</dbReference>
<proteinExistence type="predicted"/>
<reference evidence="1" key="1">
    <citation type="submission" date="2021-01" db="EMBL/GenBank/DDBJ databases">
        <title>Tabrizicola alba sp. nov. a motile alkaliphilic bacterium isolated from a soda lake.</title>
        <authorList>
            <person name="Szuroczki S."/>
            <person name="Abbaszade G."/>
            <person name="Schumann P."/>
            <person name="Toth E."/>
        </authorList>
    </citation>
    <scope>NUCLEOTIDE SEQUENCE</scope>
    <source>
        <strain evidence="1">DMG-N-6</strain>
    </source>
</reference>
<dbReference type="Pfam" id="PF06996">
    <property type="entry name" value="T6SS_TssG"/>
    <property type="match status" value="1"/>
</dbReference>
<dbReference type="AlphaFoldDB" id="A0A8K0Y2B4"/>
<organism evidence="1 2">
    <name type="scientific">Szabonella alba</name>
    <dbReference type="NCBI Taxonomy" id="2804194"/>
    <lineage>
        <taxon>Bacteria</taxon>
        <taxon>Pseudomonadati</taxon>
        <taxon>Pseudomonadota</taxon>
        <taxon>Alphaproteobacteria</taxon>
        <taxon>Rhodobacterales</taxon>
        <taxon>Paracoccaceae</taxon>
        <taxon>Szabonella</taxon>
    </lineage>
</organism>
<dbReference type="PANTHER" id="PTHR35564:SF4">
    <property type="entry name" value="CYTOPLASMIC PROTEIN"/>
    <property type="match status" value="1"/>
</dbReference>
<dbReference type="Proteomes" id="UP000648908">
    <property type="component" value="Unassembled WGS sequence"/>
</dbReference>
<name>A0A8K0Y2B4_9RHOB</name>
<accession>A0A8K0Y2B4</accession>
<comment type="caution">
    <text evidence="1">The sequence shown here is derived from an EMBL/GenBank/DDBJ whole genome shotgun (WGS) entry which is preliminary data.</text>
</comment>
<keyword evidence="2" id="KW-1185">Reference proteome</keyword>
<protein>
    <submittedName>
        <fullName evidence="1">Type VI secretion system baseplate subunit TssG</fullName>
    </submittedName>
</protein>
<dbReference type="InterPro" id="IPR010732">
    <property type="entry name" value="T6SS_TssG-like"/>
</dbReference>
<gene>
    <name evidence="1" type="primary">tssG</name>
    <name evidence="1" type="ORF">JL811_17735</name>
</gene>
<sequence>METGNGSGPDHLTHYAQLLARPDSYHIFLALRILEAQFPDAPRLGESQRPREETYRLGQEAELAFPTSTIAGMTPPAHGRPGHLVNRFFGLFGPQGPLPLHITEYVRDRHRNHRDPTLLSFGNMLTHRLFGLFYRGWSVAHPAPSFDRSMRGRRGRQAADSFAEKVAAISGHKGRTMDNRDAMPDLAKRHFAGHLTAGPRHANGLVSIISVFVRAPVRLQQFVGQWLELEAGDRWQLGQRVGLGLGTSIGTRVWSHSAKFRLRIGPMSLPDFQRMMPGSPSLQRLEDIVRNYVGDTLDWDINLVLAKEEVPKAVLGQTTRLGHTSWIGTRAGDSDADDLYLIPVALARRHGGGAAV</sequence>
<evidence type="ECO:0000313" key="2">
    <source>
        <dbReference type="Proteomes" id="UP000648908"/>
    </source>
</evidence>
<dbReference type="PANTHER" id="PTHR35564">
    <property type="match status" value="1"/>
</dbReference>
<evidence type="ECO:0000313" key="1">
    <source>
        <dbReference type="EMBL" id="MBL4919067.1"/>
    </source>
</evidence>